<dbReference type="AlphaFoldDB" id="A0A7W5JV57"/>
<feature type="transmembrane region" description="Helical" evidence="1">
    <location>
        <begin position="44"/>
        <end position="62"/>
    </location>
</feature>
<name>A0A7W5JV57_9ACTN</name>
<reference evidence="2 3" key="1">
    <citation type="submission" date="2020-08" db="EMBL/GenBank/DDBJ databases">
        <title>Sequencing the genomes of 1000 actinobacteria strains.</title>
        <authorList>
            <person name="Klenk H.-P."/>
        </authorList>
    </citation>
    <scope>NUCLEOTIDE SEQUENCE [LARGE SCALE GENOMIC DNA]</scope>
    <source>
        <strain evidence="2 3">DSM 11053</strain>
    </source>
</reference>
<dbReference type="Proteomes" id="UP000565572">
    <property type="component" value="Unassembled WGS sequence"/>
</dbReference>
<dbReference type="EMBL" id="JACHZG010000001">
    <property type="protein sequence ID" value="MBB3326823.1"/>
    <property type="molecule type" value="Genomic_DNA"/>
</dbReference>
<evidence type="ECO:0000313" key="2">
    <source>
        <dbReference type="EMBL" id="MBB3326823.1"/>
    </source>
</evidence>
<protein>
    <submittedName>
        <fullName evidence="2">Uncharacterized protein</fullName>
    </submittedName>
</protein>
<keyword evidence="1" id="KW-1133">Transmembrane helix</keyword>
<comment type="caution">
    <text evidence="2">The sequence shown here is derived from an EMBL/GenBank/DDBJ whole genome shotgun (WGS) entry which is preliminary data.</text>
</comment>
<organism evidence="2 3">
    <name type="scientific">Microlunatus antarcticus</name>
    <dbReference type="NCBI Taxonomy" id="53388"/>
    <lineage>
        <taxon>Bacteria</taxon>
        <taxon>Bacillati</taxon>
        <taxon>Actinomycetota</taxon>
        <taxon>Actinomycetes</taxon>
        <taxon>Propionibacteriales</taxon>
        <taxon>Propionibacteriaceae</taxon>
        <taxon>Microlunatus</taxon>
    </lineage>
</organism>
<gene>
    <name evidence="2" type="ORF">FHX39_001767</name>
</gene>
<evidence type="ECO:0000313" key="3">
    <source>
        <dbReference type="Proteomes" id="UP000565572"/>
    </source>
</evidence>
<sequence length="101" mass="10387">MSLSDKADDLGSTAKSAANDAVKTVKSGGGVVAALSNAGFKSEYAYAAGFASIAASWVAHYASRGKKGDSKAQADRWGIFVGHWAPTFFALGVALKLEENS</sequence>
<keyword evidence="3" id="KW-1185">Reference proteome</keyword>
<accession>A0A7W5JV57</accession>
<feature type="transmembrane region" description="Helical" evidence="1">
    <location>
        <begin position="74"/>
        <end position="95"/>
    </location>
</feature>
<keyword evidence="1" id="KW-0812">Transmembrane</keyword>
<dbReference type="RefSeq" id="WP_198423313.1">
    <property type="nucleotide sequence ID" value="NZ_JACHZG010000001.1"/>
</dbReference>
<evidence type="ECO:0000256" key="1">
    <source>
        <dbReference type="SAM" id="Phobius"/>
    </source>
</evidence>
<keyword evidence="1" id="KW-0472">Membrane</keyword>
<proteinExistence type="predicted"/>